<evidence type="ECO:0000259" key="1">
    <source>
        <dbReference type="Pfam" id="PF18029"/>
    </source>
</evidence>
<accession>A0ABU1UQ75</accession>
<dbReference type="RefSeq" id="WP_309970765.1">
    <property type="nucleotide sequence ID" value="NZ_JAVDWH010000001.1"/>
</dbReference>
<organism evidence="2 3">
    <name type="scientific">Aeromicrobium panaciterrae</name>
    <dbReference type="NCBI Taxonomy" id="363861"/>
    <lineage>
        <taxon>Bacteria</taxon>
        <taxon>Bacillati</taxon>
        <taxon>Actinomycetota</taxon>
        <taxon>Actinomycetes</taxon>
        <taxon>Propionibacteriales</taxon>
        <taxon>Nocardioidaceae</taxon>
        <taxon>Aeromicrobium</taxon>
    </lineage>
</organism>
<dbReference type="InterPro" id="IPR029068">
    <property type="entry name" value="Glyas_Bleomycin-R_OHBP_Dase"/>
</dbReference>
<feature type="domain" description="Glyoxalase-like" evidence="1">
    <location>
        <begin position="130"/>
        <end position="229"/>
    </location>
</feature>
<name>A0ABU1UQ75_9ACTN</name>
<dbReference type="Gene3D" id="3.10.180.10">
    <property type="entry name" value="2,3-Dihydroxybiphenyl 1,2-Dioxygenase, domain 1"/>
    <property type="match status" value="2"/>
</dbReference>
<protein>
    <recommendedName>
        <fullName evidence="1">Glyoxalase-like domain-containing protein</fullName>
    </recommendedName>
</protein>
<dbReference type="PANTHER" id="PTHR35908:SF1">
    <property type="entry name" value="CONSERVED PROTEIN"/>
    <property type="match status" value="1"/>
</dbReference>
<keyword evidence="3" id="KW-1185">Reference proteome</keyword>
<sequence>MSSSLHALSFAAADPTRLASFWGGVLNRPVDGTTLPATDTAIPIRFVPNDDPKVEPNQMHFDTTTTSWEDQQETVERAISLGGAHLDFDLEPDELHVPLQDPEGNEFCVIEPINNFLKDTARIGAYSSDGTQAVGYFWSKALDWPLVWDQDEETAIQSRDGGSKISWGGPPVHIRTSPVRLHFDLAPDGDQQSEVERLISLGATRTDTTPCEDGAVAMADPDGNAFCVMG</sequence>
<proteinExistence type="predicted"/>
<evidence type="ECO:0000313" key="3">
    <source>
        <dbReference type="Proteomes" id="UP001257739"/>
    </source>
</evidence>
<dbReference type="SUPFAM" id="SSF54593">
    <property type="entry name" value="Glyoxalase/Bleomycin resistance protein/Dihydroxybiphenyl dioxygenase"/>
    <property type="match status" value="2"/>
</dbReference>
<dbReference type="Proteomes" id="UP001257739">
    <property type="component" value="Unassembled WGS sequence"/>
</dbReference>
<gene>
    <name evidence="2" type="ORF">J2X11_002172</name>
</gene>
<feature type="domain" description="Glyoxalase-like" evidence="1">
    <location>
        <begin position="9"/>
        <end position="110"/>
    </location>
</feature>
<dbReference type="PANTHER" id="PTHR35908">
    <property type="entry name" value="HYPOTHETICAL FUSION PROTEIN"/>
    <property type="match status" value="1"/>
</dbReference>
<comment type="caution">
    <text evidence="2">The sequence shown here is derived from an EMBL/GenBank/DDBJ whole genome shotgun (WGS) entry which is preliminary data.</text>
</comment>
<dbReference type="InterPro" id="IPR041581">
    <property type="entry name" value="Glyoxalase_6"/>
</dbReference>
<dbReference type="Pfam" id="PF18029">
    <property type="entry name" value="Glyoxalase_6"/>
    <property type="match status" value="2"/>
</dbReference>
<reference evidence="2 3" key="1">
    <citation type="submission" date="2023-07" db="EMBL/GenBank/DDBJ databases">
        <title>Sorghum-associated microbial communities from plants grown in Nebraska, USA.</title>
        <authorList>
            <person name="Schachtman D."/>
        </authorList>
    </citation>
    <scope>NUCLEOTIDE SEQUENCE [LARGE SCALE GENOMIC DNA]</scope>
    <source>
        <strain evidence="2 3">BE248</strain>
    </source>
</reference>
<evidence type="ECO:0000313" key="2">
    <source>
        <dbReference type="EMBL" id="MDR7087333.1"/>
    </source>
</evidence>
<dbReference type="EMBL" id="JAVDWH010000001">
    <property type="protein sequence ID" value="MDR7087333.1"/>
    <property type="molecule type" value="Genomic_DNA"/>
</dbReference>